<sequence length="133" mass="14534">MSSMLASPGLVLATAMAVSGTVIFLALRRERNFPPTHFLANQDSRPAAKPILRSCLCSDGKKRERKNKKRVQFAASVKDQTGDGEEYRKEHDKPTASGIQGSCRGEIGGSQANRVALYSGILRDRVQHLECSC</sequence>
<dbReference type="PANTHER" id="PTHR33564">
    <property type="entry name" value="TRANSMEMBRANE PROTEIN"/>
    <property type="match status" value="1"/>
</dbReference>
<name>A0AAV6JDV7_9ERIC</name>
<keyword evidence="2" id="KW-0472">Membrane</keyword>
<reference evidence="3" key="1">
    <citation type="submission" date="2020-08" db="EMBL/GenBank/DDBJ databases">
        <title>Plant Genome Project.</title>
        <authorList>
            <person name="Zhang R.-G."/>
        </authorList>
    </citation>
    <scope>NUCLEOTIDE SEQUENCE</scope>
    <source>
        <strain evidence="3">WSP0</strain>
        <tissue evidence="3">Leaf</tissue>
    </source>
</reference>
<dbReference type="PANTHER" id="PTHR33564:SF15">
    <property type="entry name" value="PROTEIN, PUTATIVE-RELATED"/>
    <property type="match status" value="1"/>
</dbReference>
<gene>
    <name evidence="3" type="ORF">RHGRI_024873</name>
</gene>
<organism evidence="3 4">
    <name type="scientific">Rhododendron griersonianum</name>
    <dbReference type="NCBI Taxonomy" id="479676"/>
    <lineage>
        <taxon>Eukaryota</taxon>
        <taxon>Viridiplantae</taxon>
        <taxon>Streptophyta</taxon>
        <taxon>Embryophyta</taxon>
        <taxon>Tracheophyta</taxon>
        <taxon>Spermatophyta</taxon>
        <taxon>Magnoliopsida</taxon>
        <taxon>eudicotyledons</taxon>
        <taxon>Gunneridae</taxon>
        <taxon>Pentapetalae</taxon>
        <taxon>asterids</taxon>
        <taxon>Ericales</taxon>
        <taxon>Ericaceae</taxon>
        <taxon>Ericoideae</taxon>
        <taxon>Rhodoreae</taxon>
        <taxon>Rhododendron</taxon>
    </lineage>
</organism>
<evidence type="ECO:0000256" key="2">
    <source>
        <dbReference type="SAM" id="Phobius"/>
    </source>
</evidence>
<dbReference type="Proteomes" id="UP000823749">
    <property type="component" value="Chromosome 8"/>
</dbReference>
<feature type="compositionally biased region" description="Basic and acidic residues" evidence="1">
    <location>
        <begin position="85"/>
        <end position="94"/>
    </location>
</feature>
<accession>A0AAV6JDV7</accession>
<evidence type="ECO:0000313" key="4">
    <source>
        <dbReference type="Proteomes" id="UP000823749"/>
    </source>
</evidence>
<feature type="region of interest" description="Disordered" evidence="1">
    <location>
        <begin position="67"/>
        <end position="104"/>
    </location>
</feature>
<proteinExistence type="predicted"/>
<keyword evidence="4" id="KW-1185">Reference proteome</keyword>
<keyword evidence="2" id="KW-0812">Transmembrane</keyword>
<comment type="caution">
    <text evidence="3">The sequence shown here is derived from an EMBL/GenBank/DDBJ whole genome shotgun (WGS) entry which is preliminary data.</text>
</comment>
<keyword evidence="2" id="KW-1133">Transmembrane helix</keyword>
<dbReference type="AlphaFoldDB" id="A0AAV6JDV7"/>
<evidence type="ECO:0000256" key="1">
    <source>
        <dbReference type="SAM" id="MobiDB-lite"/>
    </source>
</evidence>
<feature type="transmembrane region" description="Helical" evidence="2">
    <location>
        <begin position="6"/>
        <end position="27"/>
    </location>
</feature>
<evidence type="ECO:0000313" key="3">
    <source>
        <dbReference type="EMBL" id="KAG5537560.1"/>
    </source>
</evidence>
<dbReference type="EMBL" id="JACTNZ010000008">
    <property type="protein sequence ID" value="KAG5537560.1"/>
    <property type="molecule type" value="Genomic_DNA"/>
</dbReference>
<protein>
    <submittedName>
        <fullName evidence="3">Uncharacterized protein</fullName>
    </submittedName>
</protein>